<organism evidence="8 9">
    <name type="scientific">Aequoribacter fuscus</name>
    <dbReference type="NCBI Taxonomy" id="2518989"/>
    <lineage>
        <taxon>Bacteria</taxon>
        <taxon>Pseudomonadati</taxon>
        <taxon>Pseudomonadota</taxon>
        <taxon>Gammaproteobacteria</taxon>
        <taxon>Cellvibrionales</taxon>
        <taxon>Halieaceae</taxon>
        <taxon>Aequoribacter</taxon>
    </lineage>
</organism>
<evidence type="ECO:0000256" key="2">
    <source>
        <dbReference type="ARBA" id="ARBA00022722"/>
    </source>
</evidence>
<proteinExistence type="inferred from homology"/>
<dbReference type="PANTHER" id="PTHR30636:SF3">
    <property type="entry name" value="UPF0701 PROTEIN YICC"/>
    <property type="match status" value="1"/>
</dbReference>
<comment type="cofactor">
    <cofactor evidence="1">
        <name>a divalent metal cation</name>
        <dbReference type="ChEBI" id="CHEBI:60240"/>
    </cofactor>
</comment>
<dbReference type="AlphaFoldDB" id="F3L3L1"/>
<evidence type="ECO:0000313" key="8">
    <source>
        <dbReference type="EMBL" id="EGG29123.1"/>
    </source>
</evidence>
<dbReference type="Proteomes" id="UP000005615">
    <property type="component" value="Unassembled WGS sequence"/>
</dbReference>
<protein>
    <submittedName>
        <fullName evidence="8">Protein YicC</fullName>
    </submittedName>
</protein>
<evidence type="ECO:0000256" key="4">
    <source>
        <dbReference type="ARBA" id="ARBA00022801"/>
    </source>
</evidence>
<comment type="similarity">
    <text evidence="5">Belongs to the YicC/YloC family.</text>
</comment>
<evidence type="ECO:0000256" key="1">
    <source>
        <dbReference type="ARBA" id="ARBA00001968"/>
    </source>
</evidence>
<evidence type="ECO:0000256" key="5">
    <source>
        <dbReference type="ARBA" id="ARBA00035648"/>
    </source>
</evidence>
<dbReference type="InterPro" id="IPR005229">
    <property type="entry name" value="YicC/YloC-like"/>
</dbReference>
<dbReference type="Pfam" id="PF03755">
    <property type="entry name" value="YicC-like_N"/>
    <property type="match status" value="1"/>
</dbReference>
<feature type="domain" description="Endoribonuclease YicC-like N-terminal" evidence="6">
    <location>
        <begin position="2"/>
        <end position="155"/>
    </location>
</feature>
<dbReference type="Pfam" id="PF08340">
    <property type="entry name" value="YicC-like_C"/>
    <property type="match status" value="1"/>
</dbReference>
<evidence type="ECO:0000259" key="7">
    <source>
        <dbReference type="Pfam" id="PF08340"/>
    </source>
</evidence>
<evidence type="ECO:0000313" key="9">
    <source>
        <dbReference type="Proteomes" id="UP000005615"/>
    </source>
</evidence>
<feature type="domain" description="Endoribonuclease YicC-like C-terminal" evidence="7">
    <location>
        <begin position="173"/>
        <end position="289"/>
    </location>
</feature>
<dbReference type="GO" id="GO:0016787">
    <property type="term" value="F:hydrolase activity"/>
    <property type="evidence" value="ECO:0007669"/>
    <property type="project" value="UniProtKB-KW"/>
</dbReference>
<dbReference type="InterPro" id="IPR013527">
    <property type="entry name" value="YicC-like_N"/>
</dbReference>
<dbReference type="eggNOG" id="COG1561">
    <property type="taxonomic scope" value="Bacteria"/>
</dbReference>
<dbReference type="InterPro" id="IPR013551">
    <property type="entry name" value="YicC-like_C"/>
</dbReference>
<keyword evidence="2" id="KW-0540">Nuclease</keyword>
<gene>
    <name evidence="8" type="ORF">IMCC3088_2203</name>
</gene>
<dbReference type="OrthoDB" id="9771229at2"/>
<evidence type="ECO:0000259" key="6">
    <source>
        <dbReference type="Pfam" id="PF03755"/>
    </source>
</evidence>
<name>F3L3L1_9GAMM</name>
<reference evidence="8 9" key="1">
    <citation type="journal article" date="2011" name="J. Bacteriol.">
        <title>Genome sequence of strain IMCC3088, a proteorhodopsin-containing marine bacterium belonging to the OM60/NOR5 clade.</title>
        <authorList>
            <person name="Jang Y."/>
            <person name="Oh H.M."/>
            <person name="Kang I."/>
            <person name="Lee K."/>
            <person name="Yang S.J."/>
            <person name="Cho J.C."/>
        </authorList>
    </citation>
    <scope>NUCLEOTIDE SEQUENCE [LARGE SCALE GENOMIC DNA]</scope>
    <source>
        <strain evidence="8 9">IMCC3088</strain>
    </source>
</reference>
<accession>F3L3L1</accession>
<comment type="caution">
    <text evidence="8">The sequence shown here is derived from an EMBL/GenBank/DDBJ whole genome shotgun (WGS) entry which is preliminary data.</text>
</comment>
<sequence>MIHSMTGFGRAEADQQGSSIQVEIRSVNQRHLDLYLRLPESLNSLEAKIREQVKQTLARGKVDIGIRLGTATNSESALTINQRKLDSVLALLQAVAQQAGDTLAKANALEVLQWDGVLEKQSIGIEQIEPAVLGCLAEALGQLIESRQREGESLATTLQDRVNDIRAQIERINSTYPAARESYHTRLRQKLEDTAISVDEQRLAQELVIFAQKSDLEEELDRLGVHLDEMLRILSQGGPCGRKLDFLMQELNREANTIASKSIHTDITQAAVEIKVLIEQMREQIQNIE</sequence>
<dbReference type="STRING" id="2518989.IMCC3088_2203"/>
<dbReference type="PANTHER" id="PTHR30636">
    <property type="entry name" value="UPF0701 PROTEIN YICC"/>
    <property type="match status" value="1"/>
</dbReference>
<dbReference type="EMBL" id="AEIG01000064">
    <property type="protein sequence ID" value="EGG29123.1"/>
    <property type="molecule type" value="Genomic_DNA"/>
</dbReference>
<dbReference type="GO" id="GO:0004521">
    <property type="term" value="F:RNA endonuclease activity"/>
    <property type="evidence" value="ECO:0007669"/>
    <property type="project" value="InterPro"/>
</dbReference>
<dbReference type="NCBIfam" id="TIGR00255">
    <property type="entry name" value="YicC/YloC family endoribonuclease"/>
    <property type="match status" value="1"/>
</dbReference>
<dbReference type="RefSeq" id="WP_009576382.1">
    <property type="nucleotide sequence ID" value="NZ_AEIG01000064.1"/>
</dbReference>
<keyword evidence="3" id="KW-0255">Endonuclease</keyword>
<evidence type="ECO:0000256" key="3">
    <source>
        <dbReference type="ARBA" id="ARBA00022759"/>
    </source>
</evidence>
<keyword evidence="9" id="KW-1185">Reference proteome</keyword>
<keyword evidence="4" id="KW-0378">Hydrolase</keyword>